<comment type="function">
    <text evidence="11">DNA polymerase involved in damage-induced mutagenesis and translesion synthesis (TLS). It is not the major replicative DNA polymerase.</text>
</comment>
<evidence type="ECO:0000256" key="5">
    <source>
        <dbReference type="ARBA" id="ARBA00022695"/>
    </source>
</evidence>
<protein>
    <recommendedName>
        <fullName evidence="11">Error-prone DNA polymerase</fullName>
        <ecNumber evidence="11">2.7.7.7</ecNumber>
    </recommendedName>
</protein>
<dbReference type="NCBIfam" id="TIGR00594">
    <property type="entry name" value="polc"/>
    <property type="match status" value="1"/>
</dbReference>
<dbReference type="InterPro" id="IPR023073">
    <property type="entry name" value="DnaE2"/>
</dbReference>
<evidence type="ECO:0000313" key="13">
    <source>
        <dbReference type="EMBL" id="MDP9897405.1"/>
    </source>
</evidence>
<evidence type="ECO:0000256" key="11">
    <source>
        <dbReference type="HAMAP-Rule" id="MF_01902"/>
    </source>
</evidence>
<evidence type="ECO:0000256" key="3">
    <source>
        <dbReference type="ARBA" id="ARBA00022490"/>
    </source>
</evidence>
<dbReference type="Pfam" id="PF14579">
    <property type="entry name" value="HHH_6"/>
    <property type="match status" value="1"/>
</dbReference>
<dbReference type="RefSeq" id="WP_307687339.1">
    <property type="nucleotide sequence ID" value="NZ_JAUSRD010000027.1"/>
</dbReference>
<keyword evidence="9 11" id="KW-0234">DNA repair</keyword>
<dbReference type="InterPro" id="IPR004365">
    <property type="entry name" value="NA-bd_OB_tRNA"/>
</dbReference>
<sequence>MPSEPPPYAELHCRSNFTFLRGASLPEELVARAAEKRYSSLALTDEASLSGVVRAHVEARERGLHFIVGSELQLMTTGGRPFARLVFLAQDRRGYGNLSELITLARRRAAKGSYVAHVADVEGKTAKAPHLAGMAGCLVLLLPEKDATEEAIFSQCMWLQTWFGDRAWVAAYRWMELDDELRLYALEVAAKRAGVPIVATASPLMHCTSRKPLQDTLTAVRVGRPVQECGYDLLSNAQQYLRGRAVLAQEFPHEWLAETVEVARRCTFSLEELRYEYPDEIVPPGLTPAAHLRTLTYNGAGVRFPQGIPPKVVAQIEHELAVIERLQYEPYFLTVEDIVRFARSRNILCQGRGSAANSAVCYCLGVTEVDPARMNVLFERFISEERKEPPDIDIDFEHQRREEVMQYIYRKYGRDRAALTGVVTTYRTKSALRDVGKALGFPLVIAEQLAKTAYGTDEQWISDACLAENNLDRSRQSVSQWIEIANEVRGFPRHLSQHTGGFVIARDKLSRLVPVENAAMEDRSIIQWDKDDLDVLGLLKVDCLALGMLTAIHRALDLVGLKRGSSMRMQDVPAEDPLTYQMIQKADTVGVFQIESRAQMTMLPRLQPVCFYDLVIQVAIVRPGPIQGGMVHPYLRRRAGEEAIEYPSEEIRAATERTLGIPLFQEQVMHIAMAAADFTPGEADQLRRAMGAWRKRGGLEVHQQKLIQRMLAKGYTQEFADRIAKQIEGFGSYGFPESHAASFALLVYVSCWLKRHHPDAFLTALLNSQPMGFYAPAQLVRDAREHGVVIRPVDVQVSAWDSVLEEPAKATNLSARWDTRYKEPLRAVRLGFSRIGGMRAAAAERIVAARSAGAFTSVEDLTRRAELDAHDLKCLSGADALLTLAGHRPNAVWEAVGVDTRPTRMLRDARTLEDAIGFATPDEGAEIFDDYATMGLTLRRHPLALLRHQLAGLGVLTSESLRMSAENGQKVRASGIVTHRQQPSTASGVIFATLEDETGTTNIIVWPSIAEEQRRALRGSMLLTVDGIWQSEKGVQSLVASQLTDHTNLLQGLRVSSRDFR</sequence>
<evidence type="ECO:0000256" key="6">
    <source>
        <dbReference type="ARBA" id="ARBA00022705"/>
    </source>
</evidence>
<dbReference type="NCBIfam" id="NF004225">
    <property type="entry name" value="PRK05672.1"/>
    <property type="match status" value="1"/>
</dbReference>
<dbReference type="GO" id="GO:0005737">
    <property type="term" value="C:cytoplasm"/>
    <property type="evidence" value="ECO:0007669"/>
    <property type="project" value="UniProtKB-SubCell"/>
</dbReference>
<dbReference type="PANTHER" id="PTHR32294">
    <property type="entry name" value="DNA POLYMERASE III SUBUNIT ALPHA"/>
    <property type="match status" value="1"/>
</dbReference>
<dbReference type="InterPro" id="IPR011708">
    <property type="entry name" value="DNA_pol3_alpha_NTPase_dom"/>
</dbReference>
<feature type="domain" description="Polymerase/histidinol phosphatase N-terminal" evidence="12">
    <location>
        <begin position="9"/>
        <end position="76"/>
    </location>
</feature>
<dbReference type="Gene3D" id="3.20.20.140">
    <property type="entry name" value="Metal-dependent hydrolases"/>
    <property type="match status" value="1"/>
</dbReference>
<dbReference type="EC" id="2.7.7.7" evidence="11"/>
<proteinExistence type="inferred from homology"/>
<evidence type="ECO:0000256" key="2">
    <source>
        <dbReference type="ARBA" id="ARBA00007391"/>
    </source>
</evidence>
<evidence type="ECO:0000256" key="1">
    <source>
        <dbReference type="ARBA" id="ARBA00004496"/>
    </source>
</evidence>
<keyword evidence="6 11" id="KW-0235">DNA replication</keyword>
<evidence type="ECO:0000256" key="9">
    <source>
        <dbReference type="ARBA" id="ARBA00023204"/>
    </source>
</evidence>
<keyword evidence="4 11" id="KW-0808">Transferase</keyword>
<dbReference type="InterPro" id="IPR004013">
    <property type="entry name" value="PHP_dom"/>
</dbReference>
<comment type="similarity">
    <text evidence="2 11">Belongs to the DNA polymerase type-C family. DnaE2 subfamily.</text>
</comment>
<evidence type="ECO:0000259" key="12">
    <source>
        <dbReference type="SMART" id="SM00481"/>
    </source>
</evidence>
<dbReference type="GO" id="GO:0003676">
    <property type="term" value="F:nucleic acid binding"/>
    <property type="evidence" value="ECO:0007669"/>
    <property type="project" value="InterPro"/>
</dbReference>
<dbReference type="HAMAP" id="MF_01902">
    <property type="entry name" value="DNApol_error_prone"/>
    <property type="match status" value="1"/>
</dbReference>
<dbReference type="GO" id="GO:0006281">
    <property type="term" value="P:DNA repair"/>
    <property type="evidence" value="ECO:0007669"/>
    <property type="project" value="UniProtKB-UniRule"/>
</dbReference>
<dbReference type="GO" id="GO:0003887">
    <property type="term" value="F:DNA-directed DNA polymerase activity"/>
    <property type="evidence" value="ECO:0007669"/>
    <property type="project" value="UniProtKB-UniRule"/>
</dbReference>
<evidence type="ECO:0000256" key="10">
    <source>
        <dbReference type="ARBA" id="ARBA00049244"/>
    </source>
</evidence>
<organism evidence="13 14">
    <name type="scientific">Variovorax boronicumulans</name>
    <dbReference type="NCBI Taxonomy" id="436515"/>
    <lineage>
        <taxon>Bacteria</taxon>
        <taxon>Pseudomonadati</taxon>
        <taxon>Pseudomonadota</taxon>
        <taxon>Betaproteobacteria</taxon>
        <taxon>Burkholderiales</taxon>
        <taxon>Comamonadaceae</taxon>
        <taxon>Variovorax</taxon>
    </lineage>
</organism>
<evidence type="ECO:0000256" key="4">
    <source>
        <dbReference type="ARBA" id="ARBA00022679"/>
    </source>
</evidence>
<keyword evidence="5 11" id="KW-0548">Nucleotidyltransferase</keyword>
<name>A0AAW8D874_9BURK</name>
<reference evidence="13" key="1">
    <citation type="submission" date="2023-07" db="EMBL/GenBank/DDBJ databases">
        <title>Sorghum-associated microbial communities from plants grown in Nebraska, USA.</title>
        <authorList>
            <person name="Schachtman D."/>
        </authorList>
    </citation>
    <scope>NUCLEOTIDE SEQUENCE</scope>
    <source>
        <strain evidence="13">DS3754</strain>
    </source>
</reference>
<dbReference type="InterPro" id="IPR040982">
    <property type="entry name" value="DNA_pol3_finger"/>
</dbReference>
<dbReference type="Pfam" id="PF17657">
    <property type="entry name" value="DNA_pol3_finger"/>
    <property type="match status" value="1"/>
</dbReference>
<dbReference type="SUPFAM" id="SSF89550">
    <property type="entry name" value="PHP domain-like"/>
    <property type="match status" value="1"/>
</dbReference>
<dbReference type="Pfam" id="PF01336">
    <property type="entry name" value="tRNA_anti-codon"/>
    <property type="match status" value="1"/>
</dbReference>
<dbReference type="Gene3D" id="1.10.10.1600">
    <property type="entry name" value="Bacterial DNA polymerase III alpha subunit, thumb domain"/>
    <property type="match status" value="1"/>
</dbReference>
<keyword evidence="3 11" id="KW-0963">Cytoplasm</keyword>
<dbReference type="EMBL" id="JAUSRD010000027">
    <property type="protein sequence ID" value="MDP9897405.1"/>
    <property type="molecule type" value="Genomic_DNA"/>
</dbReference>
<dbReference type="SMART" id="SM00481">
    <property type="entry name" value="POLIIIAc"/>
    <property type="match status" value="1"/>
</dbReference>
<keyword evidence="7 11" id="KW-0227">DNA damage</keyword>
<dbReference type="InterPro" id="IPR016195">
    <property type="entry name" value="Pol/histidinol_Pase-like"/>
</dbReference>
<dbReference type="InterPro" id="IPR003141">
    <property type="entry name" value="Pol/His_phosphatase_N"/>
</dbReference>
<dbReference type="GO" id="GO:0006260">
    <property type="term" value="P:DNA replication"/>
    <property type="evidence" value="ECO:0007669"/>
    <property type="project" value="UniProtKB-KW"/>
</dbReference>
<dbReference type="Pfam" id="PF02811">
    <property type="entry name" value="PHP"/>
    <property type="match status" value="1"/>
</dbReference>
<comment type="catalytic activity">
    <reaction evidence="10 11">
        <text>DNA(n) + a 2'-deoxyribonucleoside 5'-triphosphate = DNA(n+1) + diphosphate</text>
        <dbReference type="Rhea" id="RHEA:22508"/>
        <dbReference type="Rhea" id="RHEA-COMP:17339"/>
        <dbReference type="Rhea" id="RHEA-COMP:17340"/>
        <dbReference type="ChEBI" id="CHEBI:33019"/>
        <dbReference type="ChEBI" id="CHEBI:61560"/>
        <dbReference type="ChEBI" id="CHEBI:173112"/>
        <dbReference type="EC" id="2.7.7.7"/>
    </reaction>
</comment>
<gene>
    <name evidence="11" type="primary">dnaE2</name>
    <name evidence="13" type="ORF">J2W31_006549</name>
</gene>
<comment type="subcellular location">
    <subcellularLocation>
        <location evidence="1 11">Cytoplasm</location>
    </subcellularLocation>
</comment>
<dbReference type="CDD" id="cd07434">
    <property type="entry name" value="PHP_PolIIIA_DnaE2"/>
    <property type="match status" value="1"/>
</dbReference>
<dbReference type="InterPro" id="IPR004805">
    <property type="entry name" value="DnaE2/DnaE/PolC"/>
</dbReference>
<dbReference type="Pfam" id="PF07733">
    <property type="entry name" value="DNA_pol3_alpha"/>
    <property type="match status" value="1"/>
</dbReference>
<accession>A0AAW8D874</accession>
<comment type="caution">
    <text evidence="13">The sequence shown here is derived from an EMBL/GenBank/DDBJ whole genome shotgun (WGS) entry which is preliminary data.</text>
</comment>
<evidence type="ECO:0000256" key="8">
    <source>
        <dbReference type="ARBA" id="ARBA00022932"/>
    </source>
</evidence>
<dbReference type="InterPro" id="IPR041931">
    <property type="entry name" value="DNA_pol3_alpha_thumb_dom"/>
</dbReference>
<dbReference type="CDD" id="cd04485">
    <property type="entry name" value="DnaE_OBF"/>
    <property type="match status" value="1"/>
</dbReference>
<evidence type="ECO:0000256" key="7">
    <source>
        <dbReference type="ARBA" id="ARBA00022763"/>
    </source>
</evidence>
<dbReference type="InterPro" id="IPR029460">
    <property type="entry name" value="DNAPol_HHH"/>
</dbReference>
<dbReference type="Proteomes" id="UP001242045">
    <property type="component" value="Unassembled WGS sequence"/>
</dbReference>
<keyword evidence="8 11" id="KW-0239">DNA-directed DNA polymerase</keyword>
<dbReference type="GO" id="GO:0008408">
    <property type="term" value="F:3'-5' exonuclease activity"/>
    <property type="evidence" value="ECO:0007669"/>
    <property type="project" value="InterPro"/>
</dbReference>
<evidence type="ECO:0000313" key="14">
    <source>
        <dbReference type="Proteomes" id="UP001242045"/>
    </source>
</evidence>
<dbReference type="PANTHER" id="PTHR32294:SF4">
    <property type="entry name" value="ERROR-PRONE DNA POLYMERASE"/>
    <property type="match status" value="1"/>
</dbReference>
<dbReference type="AlphaFoldDB" id="A0AAW8D874"/>
<dbReference type="Gene3D" id="1.10.150.870">
    <property type="match status" value="1"/>
</dbReference>